<dbReference type="CDD" id="cd01107">
    <property type="entry name" value="HTH_BmrR"/>
    <property type="match status" value="1"/>
</dbReference>
<dbReference type="SMART" id="SM00422">
    <property type="entry name" value="HTH_MERR"/>
    <property type="match status" value="1"/>
</dbReference>
<dbReference type="RefSeq" id="WP_224033603.1">
    <property type="nucleotide sequence ID" value="NZ_AP024849.1"/>
</dbReference>
<dbReference type="InterPro" id="IPR009061">
    <property type="entry name" value="DNA-bd_dom_put_sf"/>
</dbReference>
<dbReference type="Gene3D" id="3.20.80.10">
    <property type="entry name" value="Regulatory factor, effector binding domain"/>
    <property type="match status" value="1"/>
</dbReference>
<reference evidence="5" key="1">
    <citation type="submission" date="2021-07" db="EMBL/GenBank/DDBJ databases">
        <title>Complete genome sequencing of a Clostridium isolate.</title>
        <authorList>
            <person name="Ueki A."/>
            <person name="Tonouchi A."/>
        </authorList>
    </citation>
    <scope>NUCLEOTIDE SEQUENCE [LARGE SCALE GENOMIC DNA]</scope>
    <source>
        <strain evidence="5">C5S11</strain>
    </source>
</reference>
<dbReference type="InterPro" id="IPR010499">
    <property type="entry name" value="AraC_E-bd"/>
</dbReference>
<dbReference type="PANTHER" id="PTHR30204:SF97">
    <property type="entry name" value="MERR FAMILY REGULATORY PROTEIN"/>
    <property type="match status" value="1"/>
</dbReference>
<dbReference type="PROSITE" id="PS50937">
    <property type="entry name" value="HTH_MERR_2"/>
    <property type="match status" value="1"/>
</dbReference>
<evidence type="ECO:0000313" key="4">
    <source>
        <dbReference type="EMBL" id="BCZ47236.1"/>
    </source>
</evidence>
<keyword evidence="1" id="KW-0238">DNA-binding</keyword>
<dbReference type="EMBL" id="AP024849">
    <property type="protein sequence ID" value="BCZ47236.1"/>
    <property type="molecule type" value="Genomic_DNA"/>
</dbReference>
<dbReference type="SUPFAM" id="SSF46955">
    <property type="entry name" value="Putative DNA-binding domain"/>
    <property type="match status" value="1"/>
</dbReference>
<dbReference type="PANTHER" id="PTHR30204">
    <property type="entry name" value="REDOX-CYCLING DRUG-SENSING TRANSCRIPTIONAL ACTIVATOR SOXR"/>
    <property type="match status" value="1"/>
</dbReference>
<gene>
    <name evidence="4" type="ORF">psyc5s11_33030</name>
</gene>
<dbReference type="SUPFAM" id="SSF55136">
    <property type="entry name" value="Probable bacterial effector-binding domain"/>
    <property type="match status" value="1"/>
</dbReference>
<proteinExistence type="predicted"/>
<dbReference type="Pfam" id="PF06445">
    <property type="entry name" value="GyrI-like"/>
    <property type="match status" value="1"/>
</dbReference>
<dbReference type="Pfam" id="PF13411">
    <property type="entry name" value="MerR_1"/>
    <property type="match status" value="1"/>
</dbReference>
<sequence length="278" mass="32581">MLKIGEFSKFTCISVRMLRHYDEIGLLAPEKIDIKNGYRYYTFNQLTLANNIQSLKQMGFGISYIKEMLINDNNLETVKKYMNIKYLELKDEKENIENKLKMLENSLLILNTGKMKREYNVVIKEFKEMNLVYYRDIVPTYDEMGRMWDNLELAVINMNIKLTNPSYPLAIFNDRGYKESDVDISVCLSVSEKCMDKCEIKFEVFPLTTAATVIFKGNYHQIKDVSKSIGMWISKNSYELSAPNFIIYHVSPHDTNNPDEYVTEVCFPIKSDFHKYAE</sequence>
<keyword evidence="2" id="KW-0175">Coiled coil</keyword>
<feature type="domain" description="HTH merR-type" evidence="3">
    <location>
        <begin position="1"/>
        <end position="71"/>
    </location>
</feature>
<evidence type="ECO:0000259" key="3">
    <source>
        <dbReference type="PROSITE" id="PS50937"/>
    </source>
</evidence>
<dbReference type="SMART" id="SM00871">
    <property type="entry name" value="AraC_E_bind"/>
    <property type="match status" value="1"/>
</dbReference>
<accession>A0ABM7T859</accession>
<dbReference type="Gene3D" id="1.10.1660.10">
    <property type="match status" value="1"/>
</dbReference>
<dbReference type="Proteomes" id="UP000824633">
    <property type="component" value="Chromosome"/>
</dbReference>
<evidence type="ECO:0000313" key="5">
    <source>
        <dbReference type="Proteomes" id="UP000824633"/>
    </source>
</evidence>
<keyword evidence="5" id="KW-1185">Reference proteome</keyword>
<organism evidence="4 5">
    <name type="scientific">Clostridium gelidum</name>
    <dbReference type="NCBI Taxonomy" id="704125"/>
    <lineage>
        <taxon>Bacteria</taxon>
        <taxon>Bacillati</taxon>
        <taxon>Bacillota</taxon>
        <taxon>Clostridia</taxon>
        <taxon>Eubacteriales</taxon>
        <taxon>Clostridiaceae</taxon>
        <taxon>Clostridium</taxon>
    </lineage>
</organism>
<feature type="coiled-coil region" evidence="2">
    <location>
        <begin position="79"/>
        <end position="106"/>
    </location>
</feature>
<evidence type="ECO:0000256" key="2">
    <source>
        <dbReference type="SAM" id="Coils"/>
    </source>
</evidence>
<dbReference type="InterPro" id="IPR029442">
    <property type="entry name" value="GyrI-like"/>
</dbReference>
<protein>
    <submittedName>
        <fullName evidence="4">MerR family transcriptional regulator</fullName>
    </submittedName>
</protein>
<dbReference type="InterPro" id="IPR000551">
    <property type="entry name" value="MerR-type_HTH_dom"/>
</dbReference>
<evidence type="ECO:0000256" key="1">
    <source>
        <dbReference type="ARBA" id="ARBA00023125"/>
    </source>
</evidence>
<name>A0ABM7T859_9CLOT</name>
<dbReference type="InterPro" id="IPR011256">
    <property type="entry name" value="Reg_factor_effector_dom_sf"/>
</dbReference>
<dbReference type="InterPro" id="IPR047057">
    <property type="entry name" value="MerR_fam"/>
</dbReference>